<evidence type="ECO:0000313" key="3">
    <source>
        <dbReference type="Proteomes" id="UP000000311"/>
    </source>
</evidence>
<dbReference type="Proteomes" id="UP000000311">
    <property type="component" value="Unassembled WGS sequence"/>
</dbReference>
<evidence type="ECO:0000256" key="1">
    <source>
        <dbReference type="SAM" id="MobiDB-lite"/>
    </source>
</evidence>
<feature type="region of interest" description="Disordered" evidence="1">
    <location>
        <begin position="1"/>
        <end position="26"/>
    </location>
</feature>
<protein>
    <submittedName>
        <fullName evidence="2">Uncharacterized protein</fullName>
    </submittedName>
</protein>
<name>E2A3W0_CAMFO</name>
<dbReference type="AlphaFoldDB" id="E2A3W0"/>
<evidence type="ECO:0000313" key="2">
    <source>
        <dbReference type="EMBL" id="EFN71884.1"/>
    </source>
</evidence>
<dbReference type="EMBL" id="GL436510">
    <property type="protein sequence ID" value="EFN71884.1"/>
    <property type="molecule type" value="Genomic_DNA"/>
</dbReference>
<reference evidence="2 3" key="1">
    <citation type="journal article" date="2010" name="Science">
        <title>Genomic comparison of the ants Camponotus floridanus and Harpegnathos saltator.</title>
        <authorList>
            <person name="Bonasio R."/>
            <person name="Zhang G."/>
            <person name="Ye C."/>
            <person name="Mutti N.S."/>
            <person name="Fang X."/>
            <person name="Qin N."/>
            <person name="Donahue G."/>
            <person name="Yang P."/>
            <person name="Li Q."/>
            <person name="Li C."/>
            <person name="Zhang P."/>
            <person name="Huang Z."/>
            <person name="Berger S.L."/>
            <person name="Reinberg D."/>
            <person name="Wang J."/>
            <person name="Liebig J."/>
        </authorList>
    </citation>
    <scope>NUCLEOTIDE SEQUENCE [LARGE SCALE GENOMIC DNA]</scope>
    <source>
        <strain evidence="3">C129</strain>
    </source>
</reference>
<sequence>MSKRSTNRSNKNMLLPGKNNKSYKDEDIVEPVSEESILLMMAENQSLKQQLERLHIIIKQYSHCPAVVEYLQKYNVK</sequence>
<organism evidence="3">
    <name type="scientific">Camponotus floridanus</name>
    <name type="common">Florida carpenter ant</name>
    <dbReference type="NCBI Taxonomy" id="104421"/>
    <lineage>
        <taxon>Eukaryota</taxon>
        <taxon>Metazoa</taxon>
        <taxon>Ecdysozoa</taxon>
        <taxon>Arthropoda</taxon>
        <taxon>Hexapoda</taxon>
        <taxon>Insecta</taxon>
        <taxon>Pterygota</taxon>
        <taxon>Neoptera</taxon>
        <taxon>Endopterygota</taxon>
        <taxon>Hymenoptera</taxon>
        <taxon>Apocrita</taxon>
        <taxon>Aculeata</taxon>
        <taxon>Formicoidea</taxon>
        <taxon>Formicidae</taxon>
        <taxon>Formicinae</taxon>
        <taxon>Camponotus</taxon>
    </lineage>
</organism>
<gene>
    <name evidence="2" type="ORF">EAG_05749</name>
</gene>
<accession>E2A3W0</accession>
<keyword evidence="3" id="KW-1185">Reference proteome</keyword>
<proteinExistence type="predicted"/>
<dbReference type="InParanoid" id="E2A3W0"/>